<dbReference type="Pfam" id="PF04116">
    <property type="entry name" value="FA_hydroxylase"/>
    <property type="match status" value="1"/>
</dbReference>
<evidence type="ECO:0000256" key="4">
    <source>
        <dbReference type="ARBA" id="ARBA00023136"/>
    </source>
</evidence>
<sequence>MWFLYKWRGCRSDLPTPNVLELFVHLVTFVFIEDVVFYAMHRSFHSSKTFGRFHEKHHEYRYSFALVGTYSNPVDFICKHVVVPTMGPLLLGSHTVRYGDCIQRFPSFRCAWNFGVMGFMDFAFNTDCVQFRGHPKKNKIR</sequence>
<keyword evidence="6" id="KW-1185">Reference proteome</keyword>
<evidence type="ECO:0000256" key="1">
    <source>
        <dbReference type="ARBA" id="ARBA00004370"/>
    </source>
</evidence>
<feature type="domain" description="Fatty acid hydroxylase" evidence="5">
    <location>
        <begin position="27"/>
        <end position="95"/>
    </location>
</feature>
<protein>
    <submittedName>
        <fullName evidence="7">Fatty acid hydroxylase domain-containing protein</fullName>
    </submittedName>
</protein>
<name>A0A915HHC0_ROMCU</name>
<evidence type="ECO:0000313" key="6">
    <source>
        <dbReference type="Proteomes" id="UP000887565"/>
    </source>
</evidence>
<dbReference type="InterPro" id="IPR006694">
    <property type="entry name" value="Fatty_acid_hydroxylase"/>
</dbReference>
<evidence type="ECO:0000313" key="7">
    <source>
        <dbReference type="WBParaSite" id="nRc.2.0.1.t01397-RA"/>
    </source>
</evidence>
<dbReference type="GO" id="GO:0005506">
    <property type="term" value="F:iron ion binding"/>
    <property type="evidence" value="ECO:0007669"/>
    <property type="project" value="InterPro"/>
</dbReference>
<keyword evidence="2" id="KW-0812">Transmembrane</keyword>
<keyword evidence="4" id="KW-0472">Membrane</keyword>
<dbReference type="AlphaFoldDB" id="A0A915HHC0"/>
<evidence type="ECO:0000259" key="5">
    <source>
        <dbReference type="Pfam" id="PF04116"/>
    </source>
</evidence>
<comment type="subcellular location">
    <subcellularLocation>
        <location evidence="1">Membrane</location>
    </subcellularLocation>
</comment>
<dbReference type="PANTHER" id="PTHR11863">
    <property type="entry name" value="STEROL DESATURASE"/>
    <property type="match status" value="1"/>
</dbReference>
<accession>A0A915HHC0</accession>
<evidence type="ECO:0000256" key="2">
    <source>
        <dbReference type="ARBA" id="ARBA00022692"/>
    </source>
</evidence>
<dbReference type="InterPro" id="IPR050307">
    <property type="entry name" value="Sterol_Desaturase_Related"/>
</dbReference>
<organism evidence="6 7">
    <name type="scientific">Romanomermis culicivorax</name>
    <name type="common">Nematode worm</name>
    <dbReference type="NCBI Taxonomy" id="13658"/>
    <lineage>
        <taxon>Eukaryota</taxon>
        <taxon>Metazoa</taxon>
        <taxon>Ecdysozoa</taxon>
        <taxon>Nematoda</taxon>
        <taxon>Enoplea</taxon>
        <taxon>Dorylaimia</taxon>
        <taxon>Mermithida</taxon>
        <taxon>Mermithoidea</taxon>
        <taxon>Mermithidae</taxon>
        <taxon>Romanomermis</taxon>
    </lineage>
</organism>
<dbReference type="WBParaSite" id="nRc.2.0.1.t01397-RA">
    <property type="protein sequence ID" value="nRc.2.0.1.t01397-RA"/>
    <property type="gene ID" value="nRc.2.0.1.g01397"/>
</dbReference>
<proteinExistence type="predicted"/>
<dbReference type="Proteomes" id="UP000887565">
    <property type="component" value="Unplaced"/>
</dbReference>
<keyword evidence="3" id="KW-1133">Transmembrane helix</keyword>
<dbReference type="GO" id="GO:0016491">
    <property type="term" value="F:oxidoreductase activity"/>
    <property type="evidence" value="ECO:0007669"/>
    <property type="project" value="InterPro"/>
</dbReference>
<dbReference type="GO" id="GO:0008610">
    <property type="term" value="P:lipid biosynthetic process"/>
    <property type="evidence" value="ECO:0007669"/>
    <property type="project" value="InterPro"/>
</dbReference>
<dbReference type="GO" id="GO:0016020">
    <property type="term" value="C:membrane"/>
    <property type="evidence" value="ECO:0007669"/>
    <property type="project" value="UniProtKB-SubCell"/>
</dbReference>
<evidence type="ECO:0000256" key="3">
    <source>
        <dbReference type="ARBA" id="ARBA00022989"/>
    </source>
</evidence>
<reference evidence="7" key="1">
    <citation type="submission" date="2022-11" db="UniProtKB">
        <authorList>
            <consortium name="WormBaseParasite"/>
        </authorList>
    </citation>
    <scope>IDENTIFICATION</scope>
</reference>